<dbReference type="InterPro" id="IPR001034">
    <property type="entry name" value="DeoR_HTH"/>
</dbReference>
<dbReference type="InterPro" id="IPR018356">
    <property type="entry name" value="Tscrpt_reg_HTH_DeoR_CS"/>
</dbReference>
<dbReference type="Pfam" id="PF08220">
    <property type="entry name" value="HTH_DeoR"/>
    <property type="match status" value="1"/>
</dbReference>
<dbReference type="PROSITE" id="PS51000">
    <property type="entry name" value="HTH_DEOR_2"/>
    <property type="match status" value="1"/>
</dbReference>
<dbReference type="PANTHER" id="PTHR30363:SF56">
    <property type="entry name" value="TRANSCRIPTIONAL REGULATOR, DEOR FAMILY"/>
    <property type="match status" value="1"/>
</dbReference>
<protein>
    <submittedName>
        <fullName evidence="5">DeoR/GlpR transcriptional regulator</fullName>
    </submittedName>
</protein>
<sequence length="251" mass="28162">MLTEERFNSILKILEERNSITVQELTKLLNSSESTIRRDLNSLHKMGKLKKVHGGATSINLKYDTKDDDISHRHTLNIDSKQAIAKYAGSLIEENDFVFIDAGTTIYYMVDYITVKNVTFVTNAVEHAIKLSKKGFKVFVTGGEFKNTTEALVGNETVESIKKYNFTKGFFGANGITKKAHFTTPDVNEALTKKVAIERCLKNYILCDSSKFGKVSSVTFANLCEATIITDRIDNNDDIKKETNIVEVLNL</sequence>
<reference evidence="5" key="2">
    <citation type="journal article" date="2021" name="PeerJ">
        <title>Extensive microbial diversity within the chicken gut microbiome revealed by metagenomics and culture.</title>
        <authorList>
            <person name="Gilroy R."/>
            <person name="Ravi A."/>
            <person name="Getino M."/>
            <person name="Pursley I."/>
            <person name="Horton D.L."/>
            <person name="Alikhan N.F."/>
            <person name="Baker D."/>
            <person name="Gharbi K."/>
            <person name="Hall N."/>
            <person name="Watson M."/>
            <person name="Adriaenssens E.M."/>
            <person name="Foster-Nyarko E."/>
            <person name="Jarju S."/>
            <person name="Secka A."/>
            <person name="Antonio M."/>
            <person name="Oren A."/>
            <person name="Chaudhuri R.R."/>
            <person name="La Ragione R."/>
            <person name="Hildebrand F."/>
            <person name="Pallen M.J."/>
        </authorList>
    </citation>
    <scope>NUCLEOTIDE SEQUENCE</scope>
    <source>
        <strain evidence="5">F6-4510</strain>
    </source>
</reference>
<dbReference type="InterPro" id="IPR037171">
    <property type="entry name" value="NagB/RpiA_transferase-like"/>
</dbReference>
<name>A0A9D9DXT4_9FIRM</name>
<organism evidence="5 6">
    <name type="scientific">Candidatus Fimicola merdigallinarum</name>
    <dbReference type="NCBI Taxonomy" id="2840819"/>
    <lineage>
        <taxon>Bacteria</taxon>
        <taxon>Bacillati</taxon>
        <taxon>Bacillota</taxon>
        <taxon>Clostridia</taxon>
        <taxon>Lachnospirales</taxon>
        <taxon>Lachnospiraceae</taxon>
        <taxon>Lachnospiraceae incertae sedis</taxon>
        <taxon>Candidatus Fimicola</taxon>
    </lineage>
</organism>
<keyword evidence="3" id="KW-0804">Transcription</keyword>
<dbReference type="GO" id="GO:0003700">
    <property type="term" value="F:DNA-binding transcription factor activity"/>
    <property type="evidence" value="ECO:0007669"/>
    <property type="project" value="InterPro"/>
</dbReference>
<dbReference type="Gene3D" id="1.10.10.10">
    <property type="entry name" value="Winged helix-like DNA-binding domain superfamily/Winged helix DNA-binding domain"/>
    <property type="match status" value="1"/>
</dbReference>
<dbReference type="Pfam" id="PF00455">
    <property type="entry name" value="DeoRC"/>
    <property type="match status" value="1"/>
</dbReference>
<feature type="domain" description="HTH deoR-type" evidence="4">
    <location>
        <begin position="3"/>
        <end position="58"/>
    </location>
</feature>
<dbReference type="SMART" id="SM00420">
    <property type="entry name" value="HTH_DEOR"/>
    <property type="match status" value="1"/>
</dbReference>
<dbReference type="InterPro" id="IPR036390">
    <property type="entry name" value="WH_DNA-bd_sf"/>
</dbReference>
<gene>
    <name evidence="5" type="ORF">IAC55_06650</name>
</gene>
<keyword evidence="2" id="KW-0238">DNA-binding</keyword>
<dbReference type="SUPFAM" id="SSF46785">
    <property type="entry name" value="Winged helix' DNA-binding domain"/>
    <property type="match status" value="1"/>
</dbReference>
<dbReference type="Proteomes" id="UP000823611">
    <property type="component" value="Unassembled WGS sequence"/>
</dbReference>
<evidence type="ECO:0000256" key="3">
    <source>
        <dbReference type="ARBA" id="ARBA00023163"/>
    </source>
</evidence>
<keyword evidence="1" id="KW-0805">Transcription regulation</keyword>
<proteinExistence type="predicted"/>
<dbReference type="PANTHER" id="PTHR30363">
    <property type="entry name" value="HTH-TYPE TRANSCRIPTIONAL REGULATOR SRLR-RELATED"/>
    <property type="match status" value="1"/>
</dbReference>
<accession>A0A9D9DXT4</accession>
<dbReference type="PRINTS" id="PR00037">
    <property type="entry name" value="HTHLACR"/>
</dbReference>
<dbReference type="InterPro" id="IPR036388">
    <property type="entry name" value="WH-like_DNA-bd_sf"/>
</dbReference>
<evidence type="ECO:0000313" key="6">
    <source>
        <dbReference type="Proteomes" id="UP000823611"/>
    </source>
</evidence>
<dbReference type="InterPro" id="IPR014036">
    <property type="entry name" value="DeoR-like_C"/>
</dbReference>
<evidence type="ECO:0000259" key="4">
    <source>
        <dbReference type="PROSITE" id="PS51000"/>
    </source>
</evidence>
<evidence type="ECO:0000313" key="5">
    <source>
        <dbReference type="EMBL" id="MBO8434982.1"/>
    </source>
</evidence>
<dbReference type="EMBL" id="JADIMX010000125">
    <property type="protein sequence ID" value="MBO8434982.1"/>
    <property type="molecule type" value="Genomic_DNA"/>
</dbReference>
<dbReference type="PROSITE" id="PS00894">
    <property type="entry name" value="HTH_DEOR_1"/>
    <property type="match status" value="1"/>
</dbReference>
<reference evidence="5" key="1">
    <citation type="submission" date="2020-10" db="EMBL/GenBank/DDBJ databases">
        <authorList>
            <person name="Gilroy R."/>
        </authorList>
    </citation>
    <scope>NUCLEOTIDE SEQUENCE</scope>
    <source>
        <strain evidence="5">F6-4510</strain>
    </source>
</reference>
<dbReference type="SUPFAM" id="SSF100950">
    <property type="entry name" value="NagB/RpiA/CoA transferase-like"/>
    <property type="match status" value="1"/>
</dbReference>
<evidence type="ECO:0000256" key="1">
    <source>
        <dbReference type="ARBA" id="ARBA00023015"/>
    </source>
</evidence>
<dbReference type="AlphaFoldDB" id="A0A9D9DXT4"/>
<dbReference type="GO" id="GO:0003677">
    <property type="term" value="F:DNA binding"/>
    <property type="evidence" value="ECO:0007669"/>
    <property type="project" value="UniProtKB-KW"/>
</dbReference>
<dbReference type="InterPro" id="IPR050313">
    <property type="entry name" value="Carb_Metab_HTH_regulators"/>
</dbReference>
<evidence type="ECO:0000256" key="2">
    <source>
        <dbReference type="ARBA" id="ARBA00023125"/>
    </source>
</evidence>
<comment type="caution">
    <text evidence="5">The sequence shown here is derived from an EMBL/GenBank/DDBJ whole genome shotgun (WGS) entry which is preliminary data.</text>
</comment>
<dbReference type="Gene3D" id="3.40.50.1360">
    <property type="match status" value="1"/>
</dbReference>
<dbReference type="SMART" id="SM01134">
    <property type="entry name" value="DeoRC"/>
    <property type="match status" value="1"/>
</dbReference>